<evidence type="ECO:0000256" key="1">
    <source>
        <dbReference type="ARBA" id="ARBA00006484"/>
    </source>
</evidence>
<dbReference type="STRING" id="1618671.UY67_C0006G0006"/>
<dbReference type="Proteomes" id="UP000034273">
    <property type="component" value="Unassembled WGS sequence"/>
</dbReference>
<proteinExistence type="inferred from homology"/>
<dbReference type="InterPro" id="IPR036291">
    <property type="entry name" value="NAD(P)-bd_dom_sf"/>
</dbReference>
<comment type="similarity">
    <text evidence="1">Belongs to the short-chain dehydrogenases/reductases (SDR) family.</text>
</comment>
<keyword evidence="2" id="KW-0560">Oxidoreductase</keyword>
<comment type="caution">
    <text evidence="3">The sequence shown here is derived from an EMBL/GenBank/DDBJ whole genome shotgun (WGS) entry which is preliminary data.</text>
</comment>
<name>A0A0G1X0N1_9BACT</name>
<dbReference type="PANTHER" id="PTHR42760:SF133">
    <property type="entry name" value="3-OXOACYL-[ACYL-CARRIER-PROTEIN] REDUCTASE"/>
    <property type="match status" value="1"/>
</dbReference>
<dbReference type="PANTHER" id="PTHR42760">
    <property type="entry name" value="SHORT-CHAIN DEHYDROGENASES/REDUCTASES FAMILY MEMBER"/>
    <property type="match status" value="1"/>
</dbReference>
<dbReference type="Gene3D" id="3.40.50.720">
    <property type="entry name" value="NAD(P)-binding Rossmann-like Domain"/>
    <property type="match status" value="1"/>
</dbReference>
<dbReference type="EMBL" id="LCQW01000006">
    <property type="protein sequence ID" value="KKW24551.1"/>
    <property type="molecule type" value="Genomic_DNA"/>
</dbReference>
<dbReference type="AlphaFoldDB" id="A0A0G1X0N1"/>
<sequence>MVKAQTKKPLNSNTYCLKDRSVLITGANGQLGSAYVRHFLRNSAFVYITDIQDMIGTQLEKELKKRNLIKWKYFSLDVTDENSIRSVADTIGSLDVLINNAGIGAFTPFEERTVADIDRVMDINIKGTILCCQMFSQKMGKASQGSIINIGSIYGVVAADKRIYGDSGRNSSEIYAATKAGVIHMTKYLAAYLGDKNIRVNSVSPGGVFADQKQFFIDNYVEKTPLGKMAQPDDIAPALLFLASADARYITGQNLTVDGGFSLNQ</sequence>
<dbReference type="PRINTS" id="PR00081">
    <property type="entry name" value="GDHRDH"/>
</dbReference>
<dbReference type="Pfam" id="PF13561">
    <property type="entry name" value="adh_short_C2"/>
    <property type="match status" value="1"/>
</dbReference>
<evidence type="ECO:0000256" key="2">
    <source>
        <dbReference type="ARBA" id="ARBA00023002"/>
    </source>
</evidence>
<gene>
    <name evidence="3" type="ORF">UY67_C0006G0006</name>
</gene>
<dbReference type="FunFam" id="3.40.50.720:FF:000084">
    <property type="entry name" value="Short-chain dehydrogenase reductase"/>
    <property type="match status" value="1"/>
</dbReference>
<protein>
    <submittedName>
        <fullName evidence="3">Short chain dehydrogenase</fullName>
    </submittedName>
</protein>
<dbReference type="GO" id="GO:0016616">
    <property type="term" value="F:oxidoreductase activity, acting on the CH-OH group of donors, NAD or NADP as acceptor"/>
    <property type="evidence" value="ECO:0007669"/>
    <property type="project" value="TreeGrafter"/>
</dbReference>
<dbReference type="PRINTS" id="PR00080">
    <property type="entry name" value="SDRFAMILY"/>
</dbReference>
<accession>A0A0G1X0N1</accession>
<organism evidence="3 4">
    <name type="scientific">Candidatus Kaiserbacteria bacterium GW2011_GWA2_52_12</name>
    <dbReference type="NCBI Taxonomy" id="1618671"/>
    <lineage>
        <taxon>Bacteria</taxon>
        <taxon>Candidatus Kaiseribacteriota</taxon>
    </lineage>
</organism>
<evidence type="ECO:0000313" key="3">
    <source>
        <dbReference type="EMBL" id="KKW24551.1"/>
    </source>
</evidence>
<dbReference type="InterPro" id="IPR002347">
    <property type="entry name" value="SDR_fam"/>
</dbReference>
<dbReference type="SUPFAM" id="SSF51735">
    <property type="entry name" value="NAD(P)-binding Rossmann-fold domains"/>
    <property type="match status" value="1"/>
</dbReference>
<reference evidence="3 4" key="1">
    <citation type="journal article" date="2015" name="Nature">
        <title>rRNA introns, odd ribosomes, and small enigmatic genomes across a large radiation of phyla.</title>
        <authorList>
            <person name="Brown C.T."/>
            <person name="Hug L.A."/>
            <person name="Thomas B.C."/>
            <person name="Sharon I."/>
            <person name="Castelle C.J."/>
            <person name="Singh A."/>
            <person name="Wilkins M.J."/>
            <person name="Williams K.H."/>
            <person name="Banfield J.F."/>
        </authorList>
    </citation>
    <scope>NUCLEOTIDE SEQUENCE [LARGE SCALE GENOMIC DNA]</scope>
</reference>
<evidence type="ECO:0000313" key="4">
    <source>
        <dbReference type="Proteomes" id="UP000034273"/>
    </source>
</evidence>